<feature type="region of interest" description="Disordered" evidence="1">
    <location>
        <begin position="775"/>
        <end position="883"/>
    </location>
</feature>
<gene>
    <name evidence="2" type="ORF">CDAR_614571</name>
</gene>
<evidence type="ECO:0000313" key="2">
    <source>
        <dbReference type="EMBL" id="GIY28303.1"/>
    </source>
</evidence>
<dbReference type="AlphaFoldDB" id="A0AAV4S295"/>
<dbReference type="Proteomes" id="UP001054837">
    <property type="component" value="Unassembled WGS sequence"/>
</dbReference>
<feature type="compositionally biased region" description="Low complexity" evidence="1">
    <location>
        <begin position="290"/>
        <end position="315"/>
    </location>
</feature>
<evidence type="ECO:0000256" key="1">
    <source>
        <dbReference type="SAM" id="MobiDB-lite"/>
    </source>
</evidence>
<feature type="region of interest" description="Disordered" evidence="1">
    <location>
        <begin position="266"/>
        <end position="338"/>
    </location>
</feature>
<feature type="non-terminal residue" evidence="2">
    <location>
        <position position="1053"/>
    </location>
</feature>
<protein>
    <submittedName>
        <fullName evidence="2">Uncharacterized protein</fullName>
    </submittedName>
</protein>
<feature type="non-terminal residue" evidence="2">
    <location>
        <position position="1"/>
    </location>
</feature>
<comment type="caution">
    <text evidence="2">The sequence shown here is derived from an EMBL/GenBank/DDBJ whole genome shotgun (WGS) entry which is preliminary data.</text>
</comment>
<feature type="compositionally biased region" description="Low complexity" evidence="1">
    <location>
        <begin position="794"/>
        <end position="806"/>
    </location>
</feature>
<feature type="compositionally biased region" description="Basic and acidic residues" evidence="1">
    <location>
        <begin position="88"/>
        <end position="97"/>
    </location>
</feature>
<name>A0AAV4S295_9ARAC</name>
<dbReference type="PANTHER" id="PTHR48125">
    <property type="entry name" value="LP07818P1"/>
    <property type="match status" value="1"/>
</dbReference>
<feature type="compositionally biased region" description="Low complexity" evidence="1">
    <location>
        <begin position="526"/>
        <end position="563"/>
    </location>
</feature>
<organism evidence="2 3">
    <name type="scientific">Caerostris darwini</name>
    <dbReference type="NCBI Taxonomy" id="1538125"/>
    <lineage>
        <taxon>Eukaryota</taxon>
        <taxon>Metazoa</taxon>
        <taxon>Ecdysozoa</taxon>
        <taxon>Arthropoda</taxon>
        <taxon>Chelicerata</taxon>
        <taxon>Arachnida</taxon>
        <taxon>Araneae</taxon>
        <taxon>Araneomorphae</taxon>
        <taxon>Entelegynae</taxon>
        <taxon>Araneoidea</taxon>
        <taxon>Araneidae</taxon>
        <taxon>Caerostris</taxon>
    </lineage>
</organism>
<feature type="compositionally biased region" description="Low complexity" evidence="1">
    <location>
        <begin position="814"/>
        <end position="835"/>
    </location>
</feature>
<feature type="compositionally biased region" description="Low complexity" evidence="1">
    <location>
        <begin position="17"/>
        <end position="54"/>
    </location>
</feature>
<feature type="compositionally biased region" description="Low complexity" evidence="1">
    <location>
        <begin position="499"/>
        <end position="518"/>
    </location>
</feature>
<reference evidence="2 3" key="1">
    <citation type="submission" date="2021-06" db="EMBL/GenBank/DDBJ databases">
        <title>Caerostris darwini draft genome.</title>
        <authorList>
            <person name="Kono N."/>
            <person name="Arakawa K."/>
        </authorList>
    </citation>
    <scope>NUCLEOTIDE SEQUENCE [LARGE SCALE GENOMIC DNA]</scope>
</reference>
<dbReference type="EMBL" id="BPLQ01007165">
    <property type="protein sequence ID" value="GIY28303.1"/>
    <property type="molecule type" value="Genomic_DNA"/>
</dbReference>
<keyword evidence="3" id="KW-1185">Reference proteome</keyword>
<feature type="region of interest" description="Disordered" evidence="1">
    <location>
        <begin position="1"/>
        <end position="102"/>
    </location>
</feature>
<feature type="compositionally biased region" description="Low complexity" evidence="1">
    <location>
        <begin position="271"/>
        <end position="283"/>
    </location>
</feature>
<feature type="compositionally biased region" description="Basic and acidic residues" evidence="1">
    <location>
        <begin position="317"/>
        <end position="326"/>
    </location>
</feature>
<evidence type="ECO:0000313" key="3">
    <source>
        <dbReference type="Proteomes" id="UP001054837"/>
    </source>
</evidence>
<feature type="compositionally biased region" description="Basic and acidic residues" evidence="1">
    <location>
        <begin position="597"/>
        <end position="606"/>
    </location>
</feature>
<feature type="compositionally biased region" description="Low complexity" evidence="1">
    <location>
        <begin position="63"/>
        <end position="86"/>
    </location>
</feature>
<accession>A0AAV4S295</accession>
<proteinExistence type="predicted"/>
<sequence length="1053" mass="114935">RRPIQLQPARPGPQQIRPNQRQPARPGPQQRRPDQIQPAFPVPQQRRPDQAQPALPVPQQRRPIQLQPAQPGPQQRRPSQVQPARPESQPRRPDQIRRRIPIAPQPAVFGGGLGMIRGVGVDQSVRYTPSRVLTTGVRGVSRPINPGQIIGGTPNIQGENIRFMLGNTAGTVGTIPFAGQRIVAPKPQISLQIQPKPQIAAPLNLKPGSEEDIIQLNRQLMKKQNEEEIKRALTGMVNTGSDIGSITFSADQLGDVSRHLGSDVLTPALPVPQQRRPDQAQPARPRPQQRRPSQVQPAQPVSQQRRPSQVQPARPESQPRRPDQIIRRIPFAPQPASISGGLGMIRGVGIDQSVRYTPSRVLTAGVRGVSRQIIPGQMIGGTPNIQGENIRFLLGNTAGTVGTIPVAGQGIQVQPKSQIAAPLNLKHQSEEDIIQLNRQLMQKQNEEEIKRALTGMVNTDSDIGSITFSANQLGDVSRRLGSDVLTPALPGAEQRRPDQAQPALPRPQQRRPSQLQPARPGPQQIRPNQRQPAQPGPQQRRPDQIQPALPIPQQRRPDQAQPALPGRQQRRPIQLQPAQPGSQQRRPSQVQPARPESQPRRPDQIIRRIPIAPQPAVIGGGLGMIRGVGVDQSVRYTPSRVLTTGVRGVSRPIIPGQIIGGTPNIQGENIRFMLGNTAGTVGTIPVAGQRIAAPKPQISLQVQPKPLAAPLNLKPQSEEDIIQLNRQLMQKQNEEEIKRALTGMVNTDSDIGSITFSADQLGDVSRRLGSDVLTPALPGAEQRRPDQAQPALSRQQQRRPNQLQPARPGPQQIRPNQRQPARPGPQQRRPDQIQPALPVPQQRRPGQANPSLPLPQQRRPSQVQPARPGSPQRRPDQIRRRIPIAPQPAVIGGGLGMIRGVDQSVRYTPSRVLTTGVRGVSRPIIPGQIIGGTPNIQGENIRFMLGNTAGTVGTIPVVGQGIQVQPKPQISAPLNLKPGSEEDIIQLNRQLMKKQNEEEIKRALTGMVNTDSDIGSITFSADQLGDVSRRLGSDVLTPALPGAEQRRPDQVQP</sequence>
<dbReference type="PANTHER" id="PTHR48125:SF16">
    <property type="entry name" value="UBZ4-TYPE DOMAIN-CONTAINING PROTEIN"/>
    <property type="match status" value="1"/>
</dbReference>
<feature type="compositionally biased region" description="Polar residues" evidence="1">
    <location>
        <begin position="576"/>
        <end position="591"/>
    </location>
</feature>
<feature type="region of interest" description="Disordered" evidence="1">
    <location>
        <begin position="488"/>
        <end position="611"/>
    </location>
</feature>